<gene>
    <name evidence="3" type="ORF">CYMTET_36469</name>
</gene>
<dbReference type="InterPro" id="IPR027815">
    <property type="entry name" value="CSC1/OSCA1-like_cyt"/>
</dbReference>
<dbReference type="PANTHER" id="PTHR13018:SF83">
    <property type="entry name" value="RRM DOMAIN-CONTAINING PROTEIN"/>
    <property type="match status" value="1"/>
</dbReference>
<reference evidence="3 4" key="1">
    <citation type="journal article" date="2015" name="Genome Biol. Evol.">
        <title>Comparative Genomics of a Bacterivorous Green Alga Reveals Evolutionary Causalities and Consequences of Phago-Mixotrophic Mode of Nutrition.</title>
        <authorList>
            <person name="Burns J.A."/>
            <person name="Paasch A."/>
            <person name="Narechania A."/>
            <person name="Kim E."/>
        </authorList>
    </citation>
    <scope>NUCLEOTIDE SEQUENCE [LARGE SCALE GENOMIC DNA]</scope>
    <source>
        <strain evidence="3 4">PLY_AMNH</strain>
    </source>
</reference>
<organism evidence="3 4">
    <name type="scientific">Cymbomonas tetramitiformis</name>
    <dbReference type="NCBI Taxonomy" id="36881"/>
    <lineage>
        <taxon>Eukaryota</taxon>
        <taxon>Viridiplantae</taxon>
        <taxon>Chlorophyta</taxon>
        <taxon>Pyramimonadophyceae</taxon>
        <taxon>Pyramimonadales</taxon>
        <taxon>Pyramimonadaceae</taxon>
        <taxon>Cymbomonas</taxon>
    </lineage>
</organism>
<keyword evidence="1" id="KW-1133">Transmembrane helix</keyword>
<evidence type="ECO:0000256" key="1">
    <source>
        <dbReference type="SAM" id="Phobius"/>
    </source>
</evidence>
<keyword evidence="1" id="KW-0472">Membrane</keyword>
<evidence type="ECO:0000313" key="4">
    <source>
        <dbReference type="Proteomes" id="UP001190700"/>
    </source>
</evidence>
<dbReference type="InterPro" id="IPR045122">
    <property type="entry name" value="Csc1-like"/>
</dbReference>
<keyword evidence="4" id="KW-1185">Reference proteome</keyword>
<feature type="domain" description="CSC1/OSCA1-like cytosolic" evidence="2">
    <location>
        <begin position="147"/>
        <end position="325"/>
    </location>
</feature>
<dbReference type="GO" id="GO:0005227">
    <property type="term" value="F:calcium-activated cation channel activity"/>
    <property type="evidence" value="ECO:0007669"/>
    <property type="project" value="InterPro"/>
</dbReference>
<accession>A0AAE0F7I7</accession>
<feature type="transmembrane region" description="Helical" evidence="1">
    <location>
        <begin position="108"/>
        <end position="127"/>
    </location>
</feature>
<evidence type="ECO:0000313" key="3">
    <source>
        <dbReference type="EMBL" id="KAK3254317.1"/>
    </source>
</evidence>
<name>A0AAE0F7I7_9CHLO</name>
<dbReference type="EMBL" id="LGRX02023752">
    <property type="protein sequence ID" value="KAK3254317.1"/>
    <property type="molecule type" value="Genomic_DNA"/>
</dbReference>
<proteinExistence type="predicted"/>
<protein>
    <recommendedName>
        <fullName evidence="2">CSC1/OSCA1-like cytosolic domain-containing protein</fullName>
    </recommendedName>
</protein>
<sequence>MVVLSLINIYPLVNNIQQADFTERYYLSPSTSPSEKGVECVSSFASYSFITLSSLGALCASNRTNNAVTCPSICTVDLERTRLSDTIGITEVYERVYDDRDEDTIPVAYYWLIFVGTFIFLAWHLFLRHTQVLSASQINASTVTVGDFTVYVTGLGKNSNSRAELEDFFAHYGEVATAVYTKNLGDFLLLEKKLIELTVKEEELRLIDAHGTKYEGWWEWLWFKIYFRAVSGSLRGLTGAIDACKTEISEVRAKIELLQGRHLENTGEALVTFNYEAHANNVFRDHVQRDLKNRLTCKHGDAPLFLDKRISVYRAPEPSDVYWENMDIRGARLIVRRLVTHSSAVFILGTLVPCIPCCPSTPHSGVEPQKLGVDGLKEGGLS</sequence>
<dbReference type="Pfam" id="PF14703">
    <property type="entry name" value="PHM7_cyt"/>
    <property type="match status" value="1"/>
</dbReference>
<comment type="caution">
    <text evidence="3">The sequence shown here is derived from an EMBL/GenBank/DDBJ whole genome shotgun (WGS) entry which is preliminary data.</text>
</comment>
<dbReference type="GO" id="GO:0005886">
    <property type="term" value="C:plasma membrane"/>
    <property type="evidence" value="ECO:0007669"/>
    <property type="project" value="TreeGrafter"/>
</dbReference>
<dbReference type="PANTHER" id="PTHR13018">
    <property type="entry name" value="PROBABLE MEMBRANE PROTEIN DUF221-RELATED"/>
    <property type="match status" value="1"/>
</dbReference>
<dbReference type="AlphaFoldDB" id="A0AAE0F7I7"/>
<dbReference type="Proteomes" id="UP001190700">
    <property type="component" value="Unassembled WGS sequence"/>
</dbReference>
<keyword evidence="1" id="KW-0812">Transmembrane</keyword>
<evidence type="ECO:0000259" key="2">
    <source>
        <dbReference type="Pfam" id="PF14703"/>
    </source>
</evidence>